<proteinExistence type="predicted"/>
<evidence type="ECO:0000256" key="2">
    <source>
        <dbReference type="SAM" id="MobiDB-lite"/>
    </source>
</evidence>
<gene>
    <name evidence="3" type="ORF">JG687_00007210</name>
</gene>
<keyword evidence="1" id="KW-0175">Coiled coil</keyword>
<feature type="coiled-coil region" evidence="1">
    <location>
        <begin position="214"/>
        <end position="304"/>
    </location>
</feature>
<organism evidence="3 4">
    <name type="scientific">Phytophthora cactorum</name>
    <dbReference type="NCBI Taxonomy" id="29920"/>
    <lineage>
        <taxon>Eukaryota</taxon>
        <taxon>Sar</taxon>
        <taxon>Stramenopiles</taxon>
        <taxon>Oomycota</taxon>
        <taxon>Peronosporomycetes</taxon>
        <taxon>Peronosporales</taxon>
        <taxon>Peronosporaceae</taxon>
        <taxon>Phytophthora</taxon>
    </lineage>
</organism>
<feature type="coiled-coil region" evidence="1">
    <location>
        <begin position="341"/>
        <end position="424"/>
    </location>
</feature>
<feature type="coiled-coil region" evidence="1">
    <location>
        <begin position="113"/>
        <end position="182"/>
    </location>
</feature>
<comment type="caution">
    <text evidence="3">The sequence shown here is derived from an EMBL/GenBank/DDBJ whole genome shotgun (WGS) entry which is preliminary data.</text>
</comment>
<dbReference type="OrthoDB" id="125372at2759"/>
<sequence>MEDDVTVSVEDIDDAASSSAEGMSDAASAEEDIAARDDEDQDSDSSLEYESNVDEAGPLTINTVVIHEKMKYMSVSFYDTDEMAERFLHQLNQIVYSYKTRYVSTFRPQEEQLQRFELELASLLDELSSTKEQLEKRQQEHDETSLGRMQLGGAESALREMVERQHNELATCKSELHQLQRRLQQQTHYDEALDDALRRESVLKDAAAEQQARLKYLENVNASLVAALDSAKKELGSSQKEFSQIIEQREKLDKARSEADKTLSDSLMRERCLQNQVEQSEARLERLQQQFQQQNQQLEQQQIQQLTSMQTTLNESHQHESALVEELSKLQEHSQFVVHKNASLLMEVNNTRAQLDAMQLQHQQFTQRLQQVDTTCRDSEQREMALQTDITGCRSQRQELQQQLEQTLQRESGLKEEIDNLRSDQLSAEVNSLSIKKQLDSEFQNKLDTQRQQNILQEIEALQQKELQDQATIQFLEEEKQKGFAHIDYLVNLLNQEREEVDYMNCCINDAASDEA</sequence>
<accession>A0A8T1UI53</accession>
<feature type="region of interest" description="Disordered" evidence="2">
    <location>
        <begin position="1"/>
        <end position="54"/>
    </location>
</feature>
<dbReference type="VEuPathDB" id="FungiDB:PC110_g4694"/>
<feature type="compositionally biased region" description="Acidic residues" evidence="2">
    <location>
        <begin position="1"/>
        <end position="14"/>
    </location>
</feature>
<dbReference type="VEuPathDB" id="FungiDB:PC110_g4695"/>
<protein>
    <submittedName>
        <fullName evidence="3">Uncharacterized protein</fullName>
    </submittedName>
</protein>
<reference evidence="3" key="1">
    <citation type="submission" date="2021-01" db="EMBL/GenBank/DDBJ databases">
        <title>Phytophthora aleatoria, a newly-described species from Pinus radiata is distinct from Phytophthora cactorum isolates based on comparative genomics.</title>
        <authorList>
            <person name="Mcdougal R."/>
            <person name="Panda P."/>
            <person name="Williams N."/>
            <person name="Studholme D.J."/>
        </authorList>
    </citation>
    <scope>NUCLEOTIDE SEQUENCE</scope>
    <source>
        <strain evidence="3">NZFS 3830</strain>
    </source>
</reference>
<dbReference type="AlphaFoldDB" id="A0A8T1UI53"/>
<dbReference type="Proteomes" id="UP000688947">
    <property type="component" value="Unassembled WGS sequence"/>
</dbReference>
<dbReference type="VEuPathDB" id="FungiDB:PC110_g9826"/>
<evidence type="ECO:0000256" key="1">
    <source>
        <dbReference type="SAM" id="Coils"/>
    </source>
</evidence>
<evidence type="ECO:0000313" key="3">
    <source>
        <dbReference type="EMBL" id="KAG6962354.1"/>
    </source>
</evidence>
<name>A0A8T1UI53_9STRA</name>
<feature type="compositionally biased region" description="Acidic residues" evidence="2">
    <location>
        <begin position="28"/>
        <end position="53"/>
    </location>
</feature>
<dbReference type="EMBL" id="JAENGZ010000311">
    <property type="protein sequence ID" value="KAG6962354.1"/>
    <property type="molecule type" value="Genomic_DNA"/>
</dbReference>
<evidence type="ECO:0000313" key="4">
    <source>
        <dbReference type="Proteomes" id="UP000688947"/>
    </source>
</evidence>